<protein>
    <submittedName>
        <fullName evidence="5">AraC family transcriptional regulator</fullName>
    </submittedName>
</protein>
<dbReference type="PANTHER" id="PTHR43280:SF2">
    <property type="entry name" value="HTH-TYPE TRANSCRIPTIONAL REGULATOR EXSA"/>
    <property type="match status" value="1"/>
</dbReference>
<dbReference type="AlphaFoldDB" id="A0A494ZZB4"/>
<evidence type="ECO:0000256" key="1">
    <source>
        <dbReference type="ARBA" id="ARBA00023015"/>
    </source>
</evidence>
<sequence>MKRFLIEGDTMDYKQANILTAAMKLYNLTNLNTYVLDQNGDFIYLNEKVTTPPFMPGTDERDTLYLFQEISKTNKIYSYLNEWNLHYLGLSFETEEKYTIIIGPFLEATPDIYALTRKYKLLNNEIEDLRIFLNQLDVLSIDKINTFASLLNQFELLLQKEPDFEIINPRNNKNEMDTKNPYNVSEEEDVIKMRYKIEEKLIHAVEAGDKRKAKELHISNNMLFSFSDRFPNQPLRRVKNLAIVLNTLLRTAARNSKVPAILIHRISEKYVYEIEYTSQLAKLYHLYDEMIDSYSDVVMSNALRKYSKVVQQVIEYLINFYDQQIDKEELSTLTFTHPSHLSRKFKQETGLTITGYQQTLRINQAKYLLRSENLPIEEIAWLVGYDDSSYFTRVFKKETGSTPTQYREEN</sequence>
<name>A0A494ZZB4_9BACI</name>
<keyword evidence="2" id="KW-0238">DNA-binding</keyword>
<dbReference type="PANTHER" id="PTHR43280">
    <property type="entry name" value="ARAC-FAMILY TRANSCRIPTIONAL REGULATOR"/>
    <property type="match status" value="1"/>
</dbReference>
<feature type="domain" description="HTH araC/xylS-type" evidence="4">
    <location>
        <begin position="311"/>
        <end position="409"/>
    </location>
</feature>
<accession>A0A494ZZB4</accession>
<dbReference type="Pfam" id="PF12833">
    <property type="entry name" value="HTH_18"/>
    <property type="match status" value="1"/>
</dbReference>
<evidence type="ECO:0000256" key="3">
    <source>
        <dbReference type="ARBA" id="ARBA00023163"/>
    </source>
</evidence>
<dbReference type="SUPFAM" id="SSF46689">
    <property type="entry name" value="Homeodomain-like"/>
    <property type="match status" value="2"/>
</dbReference>
<dbReference type="InterPro" id="IPR018060">
    <property type="entry name" value="HTH_AraC"/>
</dbReference>
<dbReference type="InterPro" id="IPR020449">
    <property type="entry name" value="Tscrpt_reg_AraC-type_HTH"/>
</dbReference>
<dbReference type="PROSITE" id="PS00041">
    <property type="entry name" value="HTH_ARAC_FAMILY_1"/>
    <property type="match status" value="1"/>
</dbReference>
<evidence type="ECO:0000313" key="6">
    <source>
        <dbReference type="Proteomes" id="UP000269301"/>
    </source>
</evidence>
<dbReference type="PRINTS" id="PR00032">
    <property type="entry name" value="HTHARAC"/>
</dbReference>
<gene>
    <name evidence="5" type="ORF">D8M06_12940</name>
</gene>
<dbReference type="SMART" id="SM00342">
    <property type="entry name" value="HTH_ARAC"/>
    <property type="match status" value="1"/>
</dbReference>
<dbReference type="InterPro" id="IPR018062">
    <property type="entry name" value="HTH_AraC-typ_CS"/>
</dbReference>
<dbReference type="EMBL" id="RBZP01000011">
    <property type="protein sequence ID" value="RKQ32284.1"/>
    <property type="molecule type" value="Genomic_DNA"/>
</dbReference>
<keyword evidence="3" id="KW-0804">Transcription</keyword>
<proteinExistence type="predicted"/>
<dbReference type="Gene3D" id="1.10.10.60">
    <property type="entry name" value="Homeodomain-like"/>
    <property type="match status" value="2"/>
</dbReference>
<comment type="caution">
    <text evidence="5">The sequence shown here is derived from an EMBL/GenBank/DDBJ whole genome shotgun (WGS) entry which is preliminary data.</text>
</comment>
<keyword evidence="1" id="KW-0805">Transcription regulation</keyword>
<dbReference type="Proteomes" id="UP000269301">
    <property type="component" value="Unassembled WGS sequence"/>
</dbReference>
<reference evidence="5 6" key="1">
    <citation type="journal article" date="2016" name="Int. J. Syst. Evol. Microbiol.">
        <title>Oceanobacillus halophilus sp. nov., a novel moderately halophilic bacterium from a hypersaline lake.</title>
        <authorList>
            <person name="Amoozegar M.A."/>
            <person name="Bagheri M."/>
            <person name="Makhdoumi A."/>
            <person name="Nikou M.M."/>
            <person name="Fazeli S.A.S."/>
            <person name="Schumann P."/>
            <person name="Sproer C."/>
            <person name="Sanchez-Porro C."/>
            <person name="Ventosa A."/>
        </authorList>
    </citation>
    <scope>NUCLEOTIDE SEQUENCE [LARGE SCALE GENOMIC DNA]</scope>
    <source>
        <strain evidence="5 6">DSM 23996</strain>
    </source>
</reference>
<keyword evidence="6" id="KW-1185">Reference proteome</keyword>
<evidence type="ECO:0000256" key="2">
    <source>
        <dbReference type="ARBA" id="ARBA00023125"/>
    </source>
</evidence>
<organism evidence="5 6">
    <name type="scientific">Oceanobacillus halophilus</name>
    <dbReference type="NCBI Taxonomy" id="930130"/>
    <lineage>
        <taxon>Bacteria</taxon>
        <taxon>Bacillati</taxon>
        <taxon>Bacillota</taxon>
        <taxon>Bacilli</taxon>
        <taxon>Bacillales</taxon>
        <taxon>Bacillaceae</taxon>
        <taxon>Oceanobacillus</taxon>
    </lineage>
</organism>
<dbReference type="InterPro" id="IPR009057">
    <property type="entry name" value="Homeodomain-like_sf"/>
</dbReference>
<dbReference type="GO" id="GO:0003700">
    <property type="term" value="F:DNA-binding transcription factor activity"/>
    <property type="evidence" value="ECO:0007669"/>
    <property type="project" value="InterPro"/>
</dbReference>
<dbReference type="PROSITE" id="PS01124">
    <property type="entry name" value="HTH_ARAC_FAMILY_2"/>
    <property type="match status" value="1"/>
</dbReference>
<evidence type="ECO:0000259" key="4">
    <source>
        <dbReference type="PROSITE" id="PS01124"/>
    </source>
</evidence>
<dbReference type="GO" id="GO:0043565">
    <property type="term" value="F:sequence-specific DNA binding"/>
    <property type="evidence" value="ECO:0007669"/>
    <property type="project" value="InterPro"/>
</dbReference>
<evidence type="ECO:0000313" key="5">
    <source>
        <dbReference type="EMBL" id="RKQ32284.1"/>
    </source>
</evidence>